<keyword evidence="2" id="KW-1185">Reference proteome</keyword>
<organism evidence="1 2">
    <name type="scientific">Collybiopsis confluens</name>
    <dbReference type="NCBI Taxonomy" id="2823264"/>
    <lineage>
        <taxon>Eukaryota</taxon>
        <taxon>Fungi</taxon>
        <taxon>Dikarya</taxon>
        <taxon>Basidiomycota</taxon>
        <taxon>Agaricomycotina</taxon>
        <taxon>Agaricomycetes</taxon>
        <taxon>Agaricomycetidae</taxon>
        <taxon>Agaricales</taxon>
        <taxon>Marasmiineae</taxon>
        <taxon>Omphalotaceae</taxon>
        <taxon>Collybiopsis</taxon>
    </lineage>
</organism>
<proteinExistence type="predicted"/>
<dbReference type="InterPro" id="IPR011008">
    <property type="entry name" value="Dimeric_a/b-barrel"/>
</dbReference>
<comment type="caution">
    <text evidence="1">The sequence shown here is derived from an EMBL/GenBank/DDBJ whole genome shotgun (WGS) entry which is preliminary data.</text>
</comment>
<dbReference type="Proteomes" id="UP000518752">
    <property type="component" value="Unassembled WGS sequence"/>
</dbReference>
<name>A0A8H5HAG7_9AGAR</name>
<dbReference type="EMBL" id="JAACJN010000068">
    <property type="protein sequence ID" value="KAF5379600.1"/>
    <property type="molecule type" value="Genomic_DNA"/>
</dbReference>
<evidence type="ECO:0000313" key="2">
    <source>
        <dbReference type="Proteomes" id="UP000518752"/>
    </source>
</evidence>
<evidence type="ECO:0000313" key="1">
    <source>
        <dbReference type="EMBL" id="KAF5379600.1"/>
    </source>
</evidence>
<accession>A0A8H5HAG7</accession>
<dbReference type="SUPFAM" id="SSF54909">
    <property type="entry name" value="Dimeric alpha+beta barrel"/>
    <property type="match status" value="1"/>
</dbReference>
<protein>
    <recommendedName>
        <fullName evidence="3">ABM domain-containing protein</fullName>
    </recommendedName>
</protein>
<reference evidence="1 2" key="1">
    <citation type="journal article" date="2020" name="ISME J.">
        <title>Uncovering the hidden diversity of litter-decomposition mechanisms in mushroom-forming fungi.</title>
        <authorList>
            <person name="Floudas D."/>
            <person name="Bentzer J."/>
            <person name="Ahren D."/>
            <person name="Johansson T."/>
            <person name="Persson P."/>
            <person name="Tunlid A."/>
        </authorList>
    </citation>
    <scope>NUCLEOTIDE SEQUENCE [LARGE SCALE GENOMIC DNA]</scope>
    <source>
        <strain evidence="1 2">CBS 406.79</strain>
    </source>
</reference>
<dbReference type="OrthoDB" id="2870864at2759"/>
<dbReference type="AlphaFoldDB" id="A0A8H5HAG7"/>
<sequence length="100" mass="11186">MVIATIVSKPDKVDIVEKYMKVVQKRANSDEEPGTFTYRVTRRVDAHGNHLPVFIIIEEYAGAAGMLIHAEAAPLSEFLKAAKEQDLLEEAPTIDYLDEL</sequence>
<evidence type="ECO:0008006" key="3">
    <source>
        <dbReference type="Google" id="ProtNLM"/>
    </source>
</evidence>
<dbReference type="Gene3D" id="3.30.70.100">
    <property type="match status" value="1"/>
</dbReference>
<gene>
    <name evidence="1" type="ORF">D9757_009211</name>
</gene>